<gene>
    <name evidence="1" type="ORF">A2419_03050</name>
</gene>
<protein>
    <submittedName>
        <fullName evidence="1">Uncharacterized protein</fullName>
    </submittedName>
</protein>
<reference evidence="1 2" key="1">
    <citation type="journal article" date="2016" name="Nat. Commun.">
        <title>Thousands of microbial genomes shed light on interconnected biogeochemical processes in an aquifer system.</title>
        <authorList>
            <person name="Anantharaman K."/>
            <person name="Brown C.T."/>
            <person name="Hug L.A."/>
            <person name="Sharon I."/>
            <person name="Castelle C.J."/>
            <person name="Probst A.J."/>
            <person name="Thomas B.C."/>
            <person name="Singh A."/>
            <person name="Wilkins M.J."/>
            <person name="Karaoz U."/>
            <person name="Brodie E.L."/>
            <person name="Williams K.H."/>
            <person name="Hubbard S.S."/>
            <person name="Banfield J.F."/>
        </authorList>
    </citation>
    <scope>NUCLEOTIDE SEQUENCE [LARGE SCALE GENOMIC DNA]</scope>
</reference>
<evidence type="ECO:0000313" key="1">
    <source>
        <dbReference type="EMBL" id="OGC88714.1"/>
    </source>
</evidence>
<sequence>MKYYRAPLPTPWEISPVTVGDVGKFYIQRLVASTTEVTGVKAKYLLKDGTVANTVIVDGAPVGHFDTREEAEALLNGTNAAA</sequence>
<name>A0A1F4Y4A6_9BACT</name>
<comment type="caution">
    <text evidence="1">The sequence shown here is derived from an EMBL/GenBank/DDBJ whole genome shotgun (WGS) entry which is preliminary data.</text>
</comment>
<dbReference type="STRING" id="1797247.A2419_03050"/>
<proteinExistence type="predicted"/>
<accession>A0A1F4Y4A6</accession>
<evidence type="ECO:0000313" key="2">
    <source>
        <dbReference type="Proteomes" id="UP000176568"/>
    </source>
</evidence>
<organism evidence="1 2">
    <name type="scientific">Candidatus Adlerbacteria bacterium RIFOXYC1_FULL_48_26</name>
    <dbReference type="NCBI Taxonomy" id="1797247"/>
    <lineage>
        <taxon>Bacteria</taxon>
        <taxon>Candidatus Adleribacteriota</taxon>
    </lineage>
</organism>
<dbReference type="AlphaFoldDB" id="A0A1F4Y4A6"/>
<dbReference type="EMBL" id="MEXB01000004">
    <property type="protein sequence ID" value="OGC88714.1"/>
    <property type="molecule type" value="Genomic_DNA"/>
</dbReference>
<dbReference type="Proteomes" id="UP000176568">
    <property type="component" value="Unassembled WGS sequence"/>
</dbReference>